<dbReference type="GO" id="GO:0016740">
    <property type="term" value="F:transferase activity"/>
    <property type="evidence" value="ECO:0007669"/>
    <property type="project" value="UniProtKB-KW"/>
</dbReference>
<gene>
    <name evidence="1" type="primary">rfbV</name>
    <name evidence="1" type="ORF">G0N53_15370</name>
</gene>
<proteinExistence type="predicted"/>
<sequence length="106" mass="12423">FEKKGKARRILIDFIAYLKLANDFYSKNISLKRAFENVLLKERPWLYTTLAMACYGNSDEKRDLSEFYAKLGCNKNMINTVLRFGKLAYAVKNITVLKNFTKRIIK</sequence>
<name>A0A708QL51_SALTM</name>
<protein>
    <submittedName>
        <fullName evidence="1">Abequosyltransferase RfbV</fullName>
    </submittedName>
</protein>
<dbReference type="AlphaFoldDB" id="A0A708QL51"/>
<dbReference type="EMBL" id="DAANNL010000014">
    <property type="protein sequence ID" value="HAD0617092.1"/>
    <property type="molecule type" value="Genomic_DNA"/>
</dbReference>
<organism evidence="1">
    <name type="scientific">Salmonella typhimurium</name>
    <dbReference type="NCBI Taxonomy" id="90371"/>
    <lineage>
        <taxon>Bacteria</taxon>
        <taxon>Pseudomonadati</taxon>
        <taxon>Pseudomonadota</taxon>
        <taxon>Gammaproteobacteria</taxon>
        <taxon>Enterobacterales</taxon>
        <taxon>Enterobacteriaceae</taxon>
        <taxon>Salmonella</taxon>
    </lineage>
</organism>
<feature type="non-terminal residue" evidence="1">
    <location>
        <position position="1"/>
    </location>
</feature>
<keyword evidence="1" id="KW-0808">Transferase</keyword>
<reference evidence="1" key="2">
    <citation type="submission" date="2019-08" db="EMBL/GenBank/DDBJ databases">
        <authorList>
            <consortium name="NCBI Pathogen Detection Project"/>
        </authorList>
    </citation>
    <scope>NUCLEOTIDE SEQUENCE</scope>
    <source>
        <strain evidence="1">SSI_AA334</strain>
    </source>
</reference>
<evidence type="ECO:0000313" key="1">
    <source>
        <dbReference type="EMBL" id="HAD0617092.1"/>
    </source>
</evidence>
<reference evidence="1" key="1">
    <citation type="journal article" date="2018" name="Genome Biol.">
        <title>SKESA: strategic k-mer extension for scrupulous assemblies.</title>
        <authorList>
            <person name="Souvorov A."/>
            <person name="Agarwala R."/>
            <person name="Lipman D.J."/>
        </authorList>
    </citation>
    <scope>NUCLEOTIDE SEQUENCE</scope>
    <source>
        <strain evidence="1">SSI_AA334</strain>
    </source>
</reference>
<comment type="caution">
    <text evidence="1">The sequence shown here is derived from an EMBL/GenBank/DDBJ whole genome shotgun (WGS) entry which is preliminary data.</text>
</comment>
<accession>A0A708QL51</accession>